<reference evidence="2 3" key="1">
    <citation type="journal article" date="1998" name="Science">
        <title>Genome sequence of the nematode C. elegans: a platform for investigating biology.</title>
        <authorList>
            <consortium name="The C. elegans sequencing consortium"/>
            <person name="Sulson J.E."/>
            <person name="Waterston R."/>
        </authorList>
    </citation>
    <scope>NUCLEOTIDE SEQUENCE [LARGE SCALE GENOMIC DNA]</scope>
    <source>
        <strain evidence="2 3">Bristol N2</strain>
    </source>
</reference>
<feature type="compositionally biased region" description="Basic and acidic residues" evidence="1">
    <location>
        <begin position="306"/>
        <end position="315"/>
    </location>
</feature>
<feature type="compositionally biased region" description="Polar residues" evidence="1">
    <location>
        <begin position="347"/>
        <end position="357"/>
    </location>
</feature>
<dbReference type="Bgee" id="WBGene00022508">
    <property type="expression patterns" value="Expressed in embryo and 3 other cell types or tissues"/>
</dbReference>
<evidence type="ECO:0000256" key="1">
    <source>
        <dbReference type="SAM" id="MobiDB-lite"/>
    </source>
</evidence>
<dbReference type="HOGENOM" id="CLU_604447_0_0_1"/>
<dbReference type="AlphaFoldDB" id="Q23377"/>
<dbReference type="WormBase" id="ZC53.1">
    <property type="protein sequence ID" value="CE50230"/>
    <property type="gene ID" value="WBGene00022508"/>
</dbReference>
<evidence type="ECO:0000313" key="2">
    <source>
        <dbReference type="EMBL" id="CCD61691.2"/>
    </source>
</evidence>
<evidence type="ECO:0000313" key="3">
    <source>
        <dbReference type="Proteomes" id="UP000001940"/>
    </source>
</evidence>
<feature type="region of interest" description="Disordered" evidence="1">
    <location>
        <begin position="293"/>
        <end position="363"/>
    </location>
</feature>
<dbReference type="GeneID" id="191066"/>
<sequence length="484" mass="55022">MSRRPPIRVTPEDITRRERERNPQEDRLAEEMSDSTRRRSQRILNRGFREPHPSEVSNPTMRSSSQTTTRGTGSGISIGGNTAFDQGSSTGRTTSNQPEKASVPQPLPLTRVSDRVRRRTVQFADVSPTASSRNTLNDGFYDPRPSQLTDPSVRSSSPSRIDQLRQFLQQTGSLPSRSESRVSSVSTANIAFDQGSANSGESRQDVRRSRRRIVRKRFANFSLRHTICACAQARVCYRVRNPPYLHHFHGESLPESAQMREPRNLSVQEMAQKGILRCSYEYYNHLRAEILVTDDDGTSQQPRGSARGDNKRKSPQEPSMSYEGPKPKHSTHETPEDAKPEAFTSVKPPTSSGNQSIRAPMNEPSYERIQALVRDVYARRKSGAVNDDLTVSLDGFRMVMFSRSPATALQILTASDYLRIRGRSLSQRDQQDARLFQQLARIIREERPMQLISDVFFLICRVGDQEYRRLEDQFIQIFLMNEEA</sequence>
<feature type="compositionally biased region" description="Polar residues" evidence="1">
    <location>
        <begin position="146"/>
        <end position="159"/>
    </location>
</feature>
<gene>
    <name evidence="2" type="ORF">CELE_ZC53.1</name>
    <name evidence="2 4" type="ORF">ZC53.1</name>
</gene>
<feature type="compositionally biased region" description="Low complexity" evidence="1">
    <location>
        <begin position="60"/>
        <end position="71"/>
    </location>
</feature>
<dbReference type="Proteomes" id="UP000001940">
    <property type="component" value="Chromosome X"/>
</dbReference>
<dbReference type="UCSC" id="ZC53.1">
    <property type="organism name" value="c. elegans"/>
</dbReference>
<protein>
    <submittedName>
        <fullName evidence="2">NR LBD domain-containing protein</fullName>
    </submittedName>
</protein>
<dbReference type="EMBL" id="BX284606">
    <property type="protein sequence ID" value="CCD61691.2"/>
    <property type="molecule type" value="Genomic_DNA"/>
</dbReference>
<name>Q23377_CAEEL</name>
<feature type="compositionally biased region" description="Basic and acidic residues" evidence="1">
    <location>
        <begin position="330"/>
        <end position="340"/>
    </location>
</feature>
<dbReference type="InParanoid" id="Q23377"/>
<dbReference type="PaxDb" id="6239-ZC53.1"/>
<keyword evidence="3" id="KW-1185">Reference proteome</keyword>
<feature type="region of interest" description="Disordered" evidence="1">
    <location>
        <begin position="1"/>
        <end position="159"/>
    </location>
</feature>
<dbReference type="RefSeq" id="NP_508349.4">
    <property type="nucleotide sequence ID" value="NM_075948.4"/>
</dbReference>
<dbReference type="CTD" id="191066"/>
<proteinExistence type="predicted"/>
<dbReference type="KEGG" id="cel:CELE_ZC53.1"/>
<feature type="compositionally biased region" description="Polar residues" evidence="1">
    <location>
        <begin position="83"/>
        <end position="99"/>
    </location>
</feature>
<organism evidence="2 3">
    <name type="scientific">Caenorhabditis elegans</name>
    <dbReference type="NCBI Taxonomy" id="6239"/>
    <lineage>
        <taxon>Eukaryota</taxon>
        <taxon>Metazoa</taxon>
        <taxon>Ecdysozoa</taxon>
        <taxon>Nematoda</taxon>
        <taxon>Chromadorea</taxon>
        <taxon>Rhabditida</taxon>
        <taxon>Rhabditina</taxon>
        <taxon>Rhabditomorpha</taxon>
        <taxon>Rhabditoidea</taxon>
        <taxon>Rhabditidae</taxon>
        <taxon>Peloderinae</taxon>
        <taxon>Caenorhabditis</taxon>
    </lineage>
</organism>
<accession>Q23377</accession>
<feature type="compositionally biased region" description="Polar residues" evidence="1">
    <location>
        <begin position="128"/>
        <end position="137"/>
    </location>
</feature>
<feature type="compositionally biased region" description="Basic and acidic residues" evidence="1">
    <location>
        <begin position="10"/>
        <end position="37"/>
    </location>
</feature>
<evidence type="ECO:0000313" key="4">
    <source>
        <dbReference type="WormBase" id="ZC53.1"/>
    </source>
</evidence>
<dbReference type="AGR" id="WB:WBGene00022508"/>